<dbReference type="InterPro" id="IPR050738">
    <property type="entry name" value="Sulfatase"/>
</dbReference>
<reference evidence="5 6" key="1">
    <citation type="submission" date="2019-02" db="EMBL/GenBank/DDBJ databases">
        <title>Deep-cultivation of Planctomycetes and their phenomic and genomic characterization uncovers novel biology.</title>
        <authorList>
            <person name="Wiegand S."/>
            <person name="Jogler M."/>
            <person name="Boedeker C."/>
            <person name="Pinto D."/>
            <person name="Vollmers J."/>
            <person name="Rivas-Marin E."/>
            <person name="Kohn T."/>
            <person name="Peeters S.H."/>
            <person name="Heuer A."/>
            <person name="Rast P."/>
            <person name="Oberbeckmann S."/>
            <person name="Bunk B."/>
            <person name="Jeske O."/>
            <person name="Meyerdierks A."/>
            <person name="Storesund J.E."/>
            <person name="Kallscheuer N."/>
            <person name="Luecker S."/>
            <person name="Lage O.M."/>
            <person name="Pohl T."/>
            <person name="Merkel B.J."/>
            <person name="Hornburger P."/>
            <person name="Mueller R.-W."/>
            <person name="Bruemmer F."/>
            <person name="Labrenz M."/>
            <person name="Spormann A.M."/>
            <person name="Op den Camp H."/>
            <person name="Overmann J."/>
            <person name="Amann R."/>
            <person name="Jetten M.S.M."/>
            <person name="Mascher T."/>
            <person name="Medema M.H."/>
            <person name="Devos D.P."/>
            <person name="Kaster A.-K."/>
            <person name="Ovreas L."/>
            <person name="Rohde M."/>
            <person name="Galperin M.Y."/>
            <person name="Jogler C."/>
        </authorList>
    </citation>
    <scope>NUCLEOTIDE SEQUENCE [LARGE SCALE GENOMIC DNA]</scope>
    <source>
        <strain evidence="5 6">Mal48</strain>
    </source>
</reference>
<gene>
    <name evidence="5" type="primary">atsA_11</name>
    <name evidence="5" type="ORF">Mal48_13830</name>
</gene>
<dbReference type="Pfam" id="PF00884">
    <property type="entry name" value="Sulfatase"/>
    <property type="match status" value="1"/>
</dbReference>
<comment type="similarity">
    <text evidence="1">Belongs to the sulfatase family.</text>
</comment>
<evidence type="ECO:0000256" key="3">
    <source>
        <dbReference type="SAM" id="SignalP"/>
    </source>
</evidence>
<feature type="signal peptide" evidence="3">
    <location>
        <begin position="1"/>
        <end position="24"/>
    </location>
</feature>
<dbReference type="AlphaFoldDB" id="A0A517QKI5"/>
<dbReference type="Gene3D" id="3.40.720.10">
    <property type="entry name" value="Alkaline Phosphatase, subunit A"/>
    <property type="match status" value="1"/>
</dbReference>
<dbReference type="KEGG" id="tpol:Mal48_13830"/>
<keyword evidence="6" id="KW-1185">Reference proteome</keyword>
<dbReference type="Proteomes" id="UP000315724">
    <property type="component" value="Chromosome"/>
</dbReference>
<keyword evidence="3" id="KW-0732">Signal</keyword>
<dbReference type="PANTHER" id="PTHR42693:SF53">
    <property type="entry name" value="ENDO-4-O-SULFATASE"/>
    <property type="match status" value="1"/>
</dbReference>
<protein>
    <submittedName>
        <fullName evidence="5">Arylsulfatase</fullName>
        <ecNumber evidence="5">3.1.6.1</ecNumber>
    </submittedName>
</protein>
<name>A0A517QKI5_9PLAN</name>
<evidence type="ECO:0000256" key="1">
    <source>
        <dbReference type="ARBA" id="ARBA00008779"/>
    </source>
</evidence>
<dbReference type="RefSeq" id="WP_231739941.1">
    <property type="nucleotide sequence ID" value="NZ_CP036267.1"/>
</dbReference>
<feature type="chain" id="PRO_5022006704" evidence="3">
    <location>
        <begin position="25"/>
        <end position="490"/>
    </location>
</feature>
<dbReference type="SUPFAM" id="SSF53649">
    <property type="entry name" value="Alkaline phosphatase-like"/>
    <property type="match status" value="1"/>
</dbReference>
<dbReference type="EC" id="3.1.6.1" evidence="5"/>
<dbReference type="Gene3D" id="3.30.1120.10">
    <property type="match status" value="1"/>
</dbReference>
<evidence type="ECO:0000256" key="2">
    <source>
        <dbReference type="ARBA" id="ARBA00022801"/>
    </source>
</evidence>
<sequence precursor="true">MKDFLPRRATFIALLFFAATQPIAAAQTTETPPPNIMIVLCDDLGYGDIGCYGHDVIKTPHLDKFAKQSLKLTDCYAAAPNCSPARTGLMTGRTPSRVGVYSWIPFLSPMHVRETEITIAHRLKDAEYETCQVGKWHLNGWFNLPGQPQPNDMGFDHWFATQNNALPNHRNPYNFVRNGIPAGPLEGYASHLVTDEAINWLDHRDEKKPFFMYVCYHEPHEPIATDAEYAAMYGNGDNPSLEAHHGNITQMDTAFGRLMKKLETLNVEENTLVIFTSDNGPAMTRIHPHGSTDGLRKYKGHLYEGGIRVPGLVRWPGHVKPGTTSDVPVSALDFLPTLCEVAGTTPPSDRVLDGTSVLPVFHGKNVTREKPLYWQFNYAKSDPRVVIRDGDWKLLSKLDLNDQGNLTDITDQQMEQFKTAKLQGFELYNLKKDRNETTDLSKTNPQQLNKMVAAMTKIYTEVQQEAPIWPAWTWPRYEGQRIEWPPYRGK</sequence>
<evidence type="ECO:0000313" key="5">
    <source>
        <dbReference type="EMBL" id="QDT32141.1"/>
    </source>
</evidence>
<dbReference type="EMBL" id="CP036267">
    <property type="protein sequence ID" value="QDT32141.1"/>
    <property type="molecule type" value="Genomic_DNA"/>
</dbReference>
<dbReference type="InterPro" id="IPR017850">
    <property type="entry name" value="Alkaline_phosphatase_core_sf"/>
</dbReference>
<evidence type="ECO:0000313" key="6">
    <source>
        <dbReference type="Proteomes" id="UP000315724"/>
    </source>
</evidence>
<organism evidence="5 6">
    <name type="scientific">Thalassoglobus polymorphus</name>
    <dbReference type="NCBI Taxonomy" id="2527994"/>
    <lineage>
        <taxon>Bacteria</taxon>
        <taxon>Pseudomonadati</taxon>
        <taxon>Planctomycetota</taxon>
        <taxon>Planctomycetia</taxon>
        <taxon>Planctomycetales</taxon>
        <taxon>Planctomycetaceae</taxon>
        <taxon>Thalassoglobus</taxon>
    </lineage>
</organism>
<dbReference type="InterPro" id="IPR000917">
    <property type="entry name" value="Sulfatase_N"/>
</dbReference>
<proteinExistence type="inferred from homology"/>
<keyword evidence="2 5" id="KW-0378">Hydrolase</keyword>
<dbReference type="GO" id="GO:0004065">
    <property type="term" value="F:arylsulfatase activity"/>
    <property type="evidence" value="ECO:0007669"/>
    <property type="project" value="UniProtKB-EC"/>
</dbReference>
<accession>A0A517QKI5</accession>
<feature type="domain" description="Sulfatase N-terminal" evidence="4">
    <location>
        <begin position="34"/>
        <end position="343"/>
    </location>
</feature>
<evidence type="ECO:0000259" key="4">
    <source>
        <dbReference type="Pfam" id="PF00884"/>
    </source>
</evidence>
<dbReference type="PANTHER" id="PTHR42693">
    <property type="entry name" value="ARYLSULFATASE FAMILY MEMBER"/>
    <property type="match status" value="1"/>
</dbReference>